<organism evidence="5 6">
    <name type="scientific">Maribacter arcticus</name>
    <dbReference type="NCBI Taxonomy" id="561365"/>
    <lineage>
        <taxon>Bacteria</taxon>
        <taxon>Pseudomonadati</taxon>
        <taxon>Bacteroidota</taxon>
        <taxon>Flavobacteriia</taxon>
        <taxon>Flavobacteriales</taxon>
        <taxon>Flavobacteriaceae</taxon>
        <taxon>Maribacter</taxon>
    </lineage>
</organism>
<evidence type="ECO:0000313" key="6">
    <source>
        <dbReference type="Proteomes" id="UP000190339"/>
    </source>
</evidence>
<name>A0A1T5B4A2_9FLAO</name>
<sequence length="107" mass="12103">MGVTKTQIFNLEQNELAVIFKVLSNPARIAILQYISQQDSCICNDIVDEIGLAQPTISQHLKELKSIDLIKGEVEGKKVCYCINLPKWTEIQTLLNIFFNTTKNNCC</sequence>
<dbReference type="PROSITE" id="PS50987">
    <property type="entry name" value="HTH_ARSR_2"/>
    <property type="match status" value="1"/>
</dbReference>
<gene>
    <name evidence="5" type="ORF">SAMN05660866_01383</name>
</gene>
<evidence type="ECO:0000256" key="3">
    <source>
        <dbReference type="ARBA" id="ARBA00023163"/>
    </source>
</evidence>
<dbReference type="GO" id="GO:0003700">
    <property type="term" value="F:DNA-binding transcription factor activity"/>
    <property type="evidence" value="ECO:0007669"/>
    <property type="project" value="InterPro"/>
</dbReference>
<protein>
    <submittedName>
        <fullName evidence="5">DNA-binding transcriptional regulator, ArsR family</fullName>
    </submittedName>
</protein>
<keyword evidence="1" id="KW-0805">Transcription regulation</keyword>
<keyword evidence="3" id="KW-0804">Transcription</keyword>
<keyword evidence="2 5" id="KW-0238">DNA-binding</keyword>
<dbReference type="PRINTS" id="PR00778">
    <property type="entry name" value="HTHARSR"/>
</dbReference>
<dbReference type="InterPro" id="IPR001845">
    <property type="entry name" value="HTH_ArsR_DNA-bd_dom"/>
</dbReference>
<dbReference type="EMBL" id="FUYL01000003">
    <property type="protein sequence ID" value="SKB41897.1"/>
    <property type="molecule type" value="Genomic_DNA"/>
</dbReference>
<keyword evidence="6" id="KW-1185">Reference proteome</keyword>
<dbReference type="STRING" id="561365.SAMN05660866_01383"/>
<accession>A0A1T5B4A2</accession>
<dbReference type="Pfam" id="PF01022">
    <property type="entry name" value="HTH_5"/>
    <property type="match status" value="1"/>
</dbReference>
<dbReference type="Proteomes" id="UP000190339">
    <property type="component" value="Unassembled WGS sequence"/>
</dbReference>
<dbReference type="PANTHER" id="PTHR33154:SF15">
    <property type="entry name" value="REGULATORY PROTEIN ARSR"/>
    <property type="match status" value="1"/>
</dbReference>
<dbReference type="SUPFAM" id="SSF46785">
    <property type="entry name" value="Winged helix' DNA-binding domain"/>
    <property type="match status" value="1"/>
</dbReference>
<dbReference type="OrthoDB" id="9800049at2"/>
<dbReference type="Gene3D" id="1.10.10.10">
    <property type="entry name" value="Winged helix-like DNA-binding domain superfamily/Winged helix DNA-binding domain"/>
    <property type="match status" value="1"/>
</dbReference>
<feature type="domain" description="HTH arsR-type" evidence="4">
    <location>
        <begin position="8"/>
        <end position="106"/>
    </location>
</feature>
<dbReference type="AlphaFoldDB" id="A0A1T5B4A2"/>
<reference evidence="6" key="1">
    <citation type="submission" date="2017-02" db="EMBL/GenBank/DDBJ databases">
        <authorList>
            <person name="Varghese N."/>
            <person name="Submissions S."/>
        </authorList>
    </citation>
    <scope>NUCLEOTIDE SEQUENCE [LARGE SCALE GENOMIC DNA]</scope>
    <source>
        <strain evidence="6">DSM 23546</strain>
    </source>
</reference>
<dbReference type="InterPro" id="IPR036388">
    <property type="entry name" value="WH-like_DNA-bd_sf"/>
</dbReference>
<evidence type="ECO:0000259" key="4">
    <source>
        <dbReference type="PROSITE" id="PS50987"/>
    </source>
</evidence>
<dbReference type="GO" id="GO:0003677">
    <property type="term" value="F:DNA binding"/>
    <property type="evidence" value="ECO:0007669"/>
    <property type="project" value="UniProtKB-KW"/>
</dbReference>
<proteinExistence type="predicted"/>
<dbReference type="CDD" id="cd00090">
    <property type="entry name" value="HTH_ARSR"/>
    <property type="match status" value="1"/>
</dbReference>
<evidence type="ECO:0000256" key="1">
    <source>
        <dbReference type="ARBA" id="ARBA00023015"/>
    </source>
</evidence>
<dbReference type="SMART" id="SM00418">
    <property type="entry name" value="HTH_ARSR"/>
    <property type="match status" value="1"/>
</dbReference>
<dbReference type="InterPro" id="IPR051081">
    <property type="entry name" value="HTH_MetalResp_TranReg"/>
</dbReference>
<dbReference type="RefSeq" id="WP_079511860.1">
    <property type="nucleotide sequence ID" value="NZ_CAXBOB010000197.1"/>
</dbReference>
<dbReference type="InterPro" id="IPR036390">
    <property type="entry name" value="WH_DNA-bd_sf"/>
</dbReference>
<dbReference type="PANTHER" id="PTHR33154">
    <property type="entry name" value="TRANSCRIPTIONAL REGULATOR, ARSR FAMILY"/>
    <property type="match status" value="1"/>
</dbReference>
<dbReference type="NCBIfam" id="NF033788">
    <property type="entry name" value="HTH_metalloreg"/>
    <property type="match status" value="1"/>
</dbReference>
<dbReference type="InterPro" id="IPR011991">
    <property type="entry name" value="ArsR-like_HTH"/>
</dbReference>
<evidence type="ECO:0000313" key="5">
    <source>
        <dbReference type="EMBL" id="SKB41897.1"/>
    </source>
</evidence>
<evidence type="ECO:0000256" key="2">
    <source>
        <dbReference type="ARBA" id="ARBA00023125"/>
    </source>
</evidence>